<dbReference type="EMBL" id="BK016090">
    <property type="protein sequence ID" value="DAF94311.1"/>
    <property type="molecule type" value="Genomic_DNA"/>
</dbReference>
<accession>A0A8S5UI44</accession>
<reference evidence="1" key="1">
    <citation type="journal article" date="2021" name="Proc. Natl. Acad. Sci. U.S.A.">
        <title>A Catalog of Tens of Thousands of Viruses from Human Metagenomes Reveals Hidden Associations with Chronic Diseases.</title>
        <authorList>
            <person name="Tisza M.J."/>
            <person name="Buck C.B."/>
        </authorList>
    </citation>
    <scope>NUCLEOTIDE SEQUENCE</scope>
    <source>
        <strain evidence="1">Ctu2j3</strain>
    </source>
</reference>
<evidence type="ECO:0000313" key="1">
    <source>
        <dbReference type="EMBL" id="DAF94100.1"/>
    </source>
</evidence>
<sequence length="33" mass="3602">MLRYSWCEASCPVSGPCFLKLVTVPTTIENGQA</sequence>
<protein>
    <submittedName>
        <fullName evidence="1">Uncharacterized protein</fullName>
    </submittedName>
</protein>
<proteinExistence type="predicted"/>
<organism evidence="1">
    <name type="scientific">Myoviridae sp. ctu2j3</name>
    <dbReference type="NCBI Taxonomy" id="2825197"/>
    <lineage>
        <taxon>Viruses</taxon>
        <taxon>Duplodnaviria</taxon>
        <taxon>Heunggongvirae</taxon>
        <taxon>Uroviricota</taxon>
        <taxon>Caudoviricetes</taxon>
    </lineage>
</organism>
<dbReference type="EMBL" id="BK016090">
    <property type="protein sequence ID" value="DAF94100.1"/>
    <property type="molecule type" value="Genomic_DNA"/>
</dbReference>
<name>A0A8S5UI44_9CAUD</name>